<dbReference type="AlphaFoldDB" id="A0ABD3AWD2"/>
<dbReference type="PANTHER" id="PTHR45714">
    <property type="entry name" value="HOMEOBOX-LEUCINE ZIPPER PROTEIN HAT14"/>
    <property type="match status" value="1"/>
</dbReference>
<evidence type="ECO:0000313" key="14">
    <source>
        <dbReference type="Proteomes" id="UP001630127"/>
    </source>
</evidence>
<protein>
    <recommendedName>
        <fullName evidence="12">Homeobox domain-containing protein</fullName>
    </recommendedName>
</protein>
<keyword evidence="4 8" id="KW-0238">DNA-binding</keyword>
<evidence type="ECO:0000256" key="3">
    <source>
        <dbReference type="ARBA" id="ARBA00023015"/>
    </source>
</evidence>
<keyword evidence="7 8" id="KW-0539">Nucleus</keyword>
<feature type="coiled-coil region" evidence="10">
    <location>
        <begin position="110"/>
        <end position="151"/>
    </location>
</feature>
<dbReference type="InterPro" id="IPR017970">
    <property type="entry name" value="Homeobox_CS"/>
</dbReference>
<dbReference type="InterPro" id="IPR003106">
    <property type="entry name" value="Leu_zip_homeo"/>
</dbReference>
<dbReference type="Proteomes" id="UP001630127">
    <property type="component" value="Unassembled WGS sequence"/>
</dbReference>
<dbReference type="SUPFAM" id="SSF46689">
    <property type="entry name" value="Homeodomain-like"/>
    <property type="match status" value="1"/>
</dbReference>
<keyword evidence="14" id="KW-1185">Reference proteome</keyword>
<comment type="similarity">
    <text evidence="2">Belongs to the HD-ZIP homeobox family. Class II subfamily.</text>
</comment>
<name>A0ABD3AWD2_9GENT</name>
<keyword evidence="5 8" id="KW-0371">Homeobox</keyword>
<feature type="region of interest" description="Disordered" evidence="11">
    <location>
        <begin position="39"/>
        <end position="58"/>
    </location>
</feature>
<proteinExistence type="inferred from homology"/>
<evidence type="ECO:0000313" key="13">
    <source>
        <dbReference type="EMBL" id="KAL3535453.1"/>
    </source>
</evidence>
<dbReference type="PANTHER" id="PTHR45714:SF34">
    <property type="entry name" value="HOMEOBOX-LEUCINE ZIPPER PROTEIN HAT9"/>
    <property type="match status" value="1"/>
</dbReference>
<evidence type="ECO:0000256" key="6">
    <source>
        <dbReference type="ARBA" id="ARBA00023163"/>
    </source>
</evidence>
<keyword evidence="6" id="KW-0804">Transcription</keyword>
<dbReference type="SMART" id="SM00389">
    <property type="entry name" value="HOX"/>
    <property type="match status" value="1"/>
</dbReference>
<comment type="subcellular location">
    <subcellularLocation>
        <location evidence="1 8 9">Nucleus</location>
    </subcellularLocation>
</comment>
<dbReference type="PROSITE" id="PS50071">
    <property type="entry name" value="HOMEOBOX_2"/>
    <property type="match status" value="1"/>
</dbReference>
<evidence type="ECO:0000256" key="4">
    <source>
        <dbReference type="ARBA" id="ARBA00023125"/>
    </source>
</evidence>
<dbReference type="GO" id="GO:0003677">
    <property type="term" value="F:DNA binding"/>
    <property type="evidence" value="ECO:0007669"/>
    <property type="project" value="UniProtKB-UniRule"/>
</dbReference>
<feature type="compositionally biased region" description="Basic and acidic residues" evidence="11">
    <location>
        <begin position="46"/>
        <end position="55"/>
    </location>
</feature>
<dbReference type="InterPro" id="IPR009057">
    <property type="entry name" value="Homeodomain-like_sf"/>
</dbReference>
<comment type="caution">
    <text evidence="13">The sequence shown here is derived from an EMBL/GenBank/DDBJ whole genome shotgun (WGS) entry which is preliminary data.</text>
</comment>
<evidence type="ECO:0000256" key="1">
    <source>
        <dbReference type="ARBA" id="ARBA00004123"/>
    </source>
</evidence>
<feature type="region of interest" description="Disordered" evidence="11">
    <location>
        <begin position="173"/>
        <end position="200"/>
    </location>
</feature>
<dbReference type="Pfam" id="PF00046">
    <property type="entry name" value="Homeodomain"/>
    <property type="match status" value="1"/>
</dbReference>
<dbReference type="CDD" id="cd00086">
    <property type="entry name" value="homeodomain"/>
    <property type="match status" value="1"/>
</dbReference>
<evidence type="ECO:0000256" key="10">
    <source>
        <dbReference type="SAM" id="Coils"/>
    </source>
</evidence>
<dbReference type="PRINTS" id="PR00031">
    <property type="entry name" value="HTHREPRESSR"/>
</dbReference>
<feature type="DNA-binding region" description="Homeobox" evidence="8">
    <location>
        <begin position="53"/>
        <end position="112"/>
    </location>
</feature>
<dbReference type="InterPro" id="IPR050762">
    <property type="entry name" value="HD-ZIP_Homeobox_LZ_Class_II"/>
</dbReference>
<evidence type="ECO:0000259" key="12">
    <source>
        <dbReference type="PROSITE" id="PS50071"/>
    </source>
</evidence>
<dbReference type="PROSITE" id="PS00027">
    <property type="entry name" value="HOMEOBOX_1"/>
    <property type="match status" value="1"/>
</dbReference>
<gene>
    <name evidence="13" type="ORF">ACH5RR_003914</name>
</gene>
<dbReference type="EMBL" id="JBJUIK010000002">
    <property type="protein sequence ID" value="KAL3535453.1"/>
    <property type="molecule type" value="Genomic_DNA"/>
</dbReference>
<feature type="domain" description="Homeobox" evidence="12">
    <location>
        <begin position="51"/>
        <end position="111"/>
    </location>
</feature>
<keyword evidence="10" id="KW-0175">Coiled coil</keyword>
<feature type="compositionally biased region" description="Basic residues" evidence="11">
    <location>
        <begin position="189"/>
        <end position="200"/>
    </location>
</feature>
<accession>A0ABD3AWD2</accession>
<dbReference type="InterPro" id="IPR000047">
    <property type="entry name" value="HTH_motif"/>
</dbReference>
<evidence type="ECO:0000256" key="11">
    <source>
        <dbReference type="SAM" id="MobiDB-lite"/>
    </source>
</evidence>
<reference evidence="13 14" key="1">
    <citation type="submission" date="2024-11" db="EMBL/GenBank/DDBJ databases">
        <title>A near-complete genome assembly of Cinchona calisaya.</title>
        <authorList>
            <person name="Lian D.C."/>
            <person name="Zhao X.W."/>
            <person name="Wei L."/>
        </authorList>
    </citation>
    <scope>NUCLEOTIDE SEQUENCE [LARGE SCALE GENOMIC DNA]</scope>
    <source>
        <tissue evidence="13">Nenye</tissue>
    </source>
</reference>
<organism evidence="13 14">
    <name type="scientific">Cinchona calisaya</name>
    <dbReference type="NCBI Taxonomy" id="153742"/>
    <lineage>
        <taxon>Eukaryota</taxon>
        <taxon>Viridiplantae</taxon>
        <taxon>Streptophyta</taxon>
        <taxon>Embryophyta</taxon>
        <taxon>Tracheophyta</taxon>
        <taxon>Spermatophyta</taxon>
        <taxon>Magnoliopsida</taxon>
        <taxon>eudicotyledons</taxon>
        <taxon>Gunneridae</taxon>
        <taxon>Pentapetalae</taxon>
        <taxon>asterids</taxon>
        <taxon>lamiids</taxon>
        <taxon>Gentianales</taxon>
        <taxon>Rubiaceae</taxon>
        <taxon>Cinchonoideae</taxon>
        <taxon>Cinchoneae</taxon>
        <taxon>Cinchona</taxon>
    </lineage>
</organism>
<dbReference type="InterPro" id="IPR001356">
    <property type="entry name" value="HD"/>
</dbReference>
<dbReference type="GO" id="GO:0005634">
    <property type="term" value="C:nucleus"/>
    <property type="evidence" value="ECO:0007669"/>
    <property type="project" value="UniProtKB-SubCell"/>
</dbReference>
<evidence type="ECO:0000256" key="2">
    <source>
        <dbReference type="ARBA" id="ARBA00006074"/>
    </source>
</evidence>
<dbReference type="Gene3D" id="1.10.10.60">
    <property type="entry name" value="Homeodomain-like"/>
    <property type="match status" value="1"/>
</dbReference>
<dbReference type="Pfam" id="PF02183">
    <property type="entry name" value="HALZ"/>
    <property type="match status" value="1"/>
</dbReference>
<dbReference type="SMART" id="SM00340">
    <property type="entry name" value="HALZ"/>
    <property type="match status" value="1"/>
</dbReference>
<sequence>MGDDDICNTKLALGIGSSSGKSLPKPDKHVFSLDLSLVDEGQSSRNSEENVGESRKKLRLSKEQSAVLEDSFKEHTTLNTGQKNELAAMLGLKPRQVEVWFQNRRARTKLKQTETNCELWKRHCESLSEENSKLQKEIEELKALRAVFYAQLTNCVAISVCPKCMTIEKAPIKGNGDGKQPVAEAARNPKYKRSGLKIRG</sequence>
<evidence type="ECO:0000256" key="7">
    <source>
        <dbReference type="ARBA" id="ARBA00023242"/>
    </source>
</evidence>
<evidence type="ECO:0000256" key="8">
    <source>
        <dbReference type="PROSITE-ProRule" id="PRU00108"/>
    </source>
</evidence>
<evidence type="ECO:0000256" key="5">
    <source>
        <dbReference type="ARBA" id="ARBA00023155"/>
    </source>
</evidence>
<keyword evidence="3" id="KW-0805">Transcription regulation</keyword>
<evidence type="ECO:0000256" key="9">
    <source>
        <dbReference type="RuleBase" id="RU000682"/>
    </source>
</evidence>